<accession>D1CDZ1</accession>
<dbReference type="Proteomes" id="UP000000323">
    <property type="component" value="Chromosome 1"/>
</dbReference>
<organism evidence="1 2">
    <name type="scientific">Thermobaculum terrenum (strain ATCC BAA-798 / CCMEE 7001 / YNP1)</name>
    <dbReference type="NCBI Taxonomy" id="525904"/>
    <lineage>
        <taxon>Bacteria</taxon>
        <taxon>Bacillati</taxon>
        <taxon>Chloroflexota</taxon>
        <taxon>Chloroflexia</taxon>
        <taxon>Candidatus Thermobaculales</taxon>
        <taxon>Candidatus Thermobaculaceae</taxon>
        <taxon>Thermobaculum</taxon>
    </lineage>
</organism>
<evidence type="ECO:0000313" key="2">
    <source>
        <dbReference type="Proteomes" id="UP000000323"/>
    </source>
</evidence>
<keyword evidence="2" id="KW-1185">Reference proteome</keyword>
<dbReference type="AlphaFoldDB" id="D1CDZ1"/>
<proteinExistence type="predicted"/>
<dbReference type="STRING" id="525904.Tter_0225"/>
<dbReference type="KEGG" id="ttr:Tter_0225"/>
<name>D1CDZ1_THET1</name>
<evidence type="ECO:0008006" key="3">
    <source>
        <dbReference type="Google" id="ProtNLM"/>
    </source>
</evidence>
<reference evidence="2" key="1">
    <citation type="journal article" date="2010" name="Stand. Genomic Sci.">
        <title>Complete genome sequence of 'Thermobaculum terrenum' type strain (YNP1).</title>
        <authorList>
            <person name="Kiss H."/>
            <person name="Cleland D."/>
            <person name="Lapidus A."/>
            <person name="Lucas S."/>
            <person name="Glavina Del Rio T."/>
            <person name="Nolan M."/>
            <person name="Tice H."/>
            <person name="Han C."/>
            <person name="Goodwin L."/>
            <person name="Pitluck S."/>
            <person name="Liolios K."/>
            <person name="Ivanova N."/>
            <person name="Mavromatis K."/>
            <person name="Ovchinnikova G."/>
            <person name="Pati A."/>
            <person name="Chen A."/>
            <person name="Palaniappan K."/>
            <person name="Land M."/>
            <person name="Hauser L."/>
            <person name="Chang Y."/>
            <person name="Jeffries C."/>
            <person name="Lu M."/>
            <person name="Brettin T."/>
            <person name="Detter J."/>
            <person name="Goker M."/>
            <person name="Tindall B."/>
            <person name="Beck B."/>
            <person name="McDermott T."/>
            <person name="Woyke T."/>
            <person name="Bristow J."/>
            <person name="Eisen J."/>
            <person name="Markowitz V."/>
            <person name="Hugenholtz P."/>
            <person name="Kyrpides N."/>
            <person name="Klenk H."/>
            <person name="Cheng J."/>
        </authorList>
    </citation>
    <scope>NUCLEOTIDE SEQUENCE [LARGE SCALE GENOMIC DNA]</scope>
    <source>
        <strain evidence="2">ATCC BAA-798 / YNP1</strain>
    </source>
</reference>
<dbReference type="HOGENOM" id="CLU_1926603_0_0_0"/>
<gene>
    <name evidence="1" type="ordered locus">Tter_0225</name>
</gene>
<evidence type="ECO:0000313" key="1">
    <source>
        <dbReference type="EMBL" id="ACZ41147.1"/>
    </source>
</evidence>
<sequence length="131" mass="14812">MSTRWSEKDLYLLGSSASVDIKLVSELSPDESRHVIRGLWDSRGFIGLNLGGYPVTSLVVDSLDLAFWISEYIRAVVGRYIPPRNLKSGLIWVGVSGRKCLPWLRYIYDQSNFVSADKFSKAKELISILEQ</sequence>
<protein>
    <recommendedName>
        <fullName evidence="3">Homing endonuclease LAGLIDADG domain-containing protein</fullName>
    </recommendedName>
</protein>
<dbReference type="EMBL" id="CP001825">
    <property type="protein sequence ID" value="ACZ41147.1"/>
    <property type="molecule type" value="Genomic_DNA"/>
</dbReference>